<accession>A0A3N2Q8E4</accession>
<evidence type="ECO:0000256" key="2">
    <source>
        <dbReference type="SAM" id="Phobius"/>
    </source>
</evidence>
<feature type="transmembrane region" description="Helical" evidence="2">
    <location>
        <begin position="100"/>
        <end position="118"/>
    </location>
</feature>
<dbReference type="OrthoDB" id="3596604at2759"/>
<evidence type="ECO:0000256" key="1">
    <source>
        <dbReference type="SAM" id="MobiDB-lite"/>
    </source>
</evidence>
<feature type="compositionally biased region" description="Polar residues" evidence="1">
    <location>
        <begin position="35"/>
        <end position="46"/>
    </location>
</feature>
<dbReference type="GeneID" id="39581800"/>
<dbReference type="EMBL" id="ML119051">
    <property type="protein sequence ID" value="ROT43010.1"/>
    <property type="molecule type" value="Genomic_DNA"/>
</dbReference>
<organism evidence="3 4">
    <name type="scientific">Sodiomyces alkalinus (strain CBS 110278 / VKM F-3762 / F11)</name>
    <name type="common">Alkaliphilic filamentous fungus</name>
    <dbReference type="NCBI Taxonomy" id="1314773"/>
    <lineage>
        <taxon>Eukaryota</taxon>
        <taxon>Fungi</taxon>
        <taxon>Dikarya</taxon>
        <taxon>Ascomycota</taxon>
        <taxon>Pezizomycotina</taxon>
        <taxon>Sordariomycetes</taxon>
        <taxon>Hypocreomycetidae</taxon>
        <taxon>Glomerellales</taxon>
        <taxon>Plectosphaerellaceae</taxon>
        <taxon>Sodiomyces</taxon>
    </lineage>
</organism>
<feature type="transmembrane region" description="Helical" evidence="2">
    <location>
        <begin position="138"/>
        <end position="165"/>
    </location>
</feature>
<protein>
    <submittedName>
        <fullName evidence="3">Uncharacterized protein</fullName>
    </submittedName>
</protein>
<evidence type="ECO:0000313" key="3">
    <source>
        <dbReference type="EMBL" id="ROT43010.1"/>
    </source>
</evidence>
<keyword evidence="2" id="KW-1133">Transmembrane helix</keyword>
<keyword evidence="4" id="KW-1185">Reference proteome</keyword>
<feature type="region of interest" description="Disordered" evidence="1">
    <location>
        <begin position="1"/>
        <end position="56"/>
    </location>
</feature>
<name>A0A3N2Q8E4_SODAK</name>
<feature type="compositionally biased region" description="Basic and acidic residues" evidence="1">
    <location>
        <begin position="1"/>
        <end position="20"/>
    </location>
</feature>
<feature type="compositionally biased region" description="Low complexity" evidence="1">
    <location>
        <begin position="25"/>
        <end position="34"/>
    </location>
</feature>
<keyword evidence="2" id="KW-0812">Transmembrane</keyword>
<feature type="transmembrane region" description="Helical" evidence="2">
    <location>
        <begin position="200"/>
        <end position="221"/>
    </location>
</feature>
<evidence type="ECO:0000313" key="4">
    <source>
        <dbReference type="Proteomes" id="UP000272025"/>
    </source>
</evidence>
<dbReference type="AlphaFoldDB" id="A0A3N2Q8E4"/>
<dbReference type="RefSeq" id="XP_028470816.1">
    <property type="nucleotide sequence ID" value="XM_028613322.1"/>
</dbReference>
<sequence>MTSLEYHRIPQPEPSIDTHTHAHTHTTPQQPTATLSISKVQNSNAERQPESEQHDEVCDLAGRPMQQRNDNGDNGTGSAAHQFQGLAATRRPRKASYFRVLVPWATSAAFVVAVYAVLIGYSSKSVVTKTQKRQFNAIITGLLIALGLSTASLLTDMATDLRWWILSRRYRSRRKVESILHAHSVRRVIMLSARSSRASIHVAVASWILLLIASQIGFASVNLCYAFEPSESVALLSPGNVSIANVSDIETAKIVKSSTSRRAQQYTAHSFGTMSLAYDTAVFPDAKMPTPGELWYTDDPLMFCDSDSDSCQYVFHETNPESLNNPDALPITVSTNRVIHATTECTSWPVVSGGGGTEANITILLPQDQARIIPLPAQAGPDQTTFITDTGADCGRGCGTVTAFEASDTYPWFYSCNTTIGTVENAEREEHHVGENLGRMATVAIALQGYPNNLTTTESPGVQSVIFPAQSIFGMPLGGAASSMAFLLSRFAIGVVAMAAESNDMVVVPGDVPTVGLELHVEHWNYIHVILFLALGLQLLLGFGAAWVANTVVIPGGGPVAEAQVIRAMVARPSSLNGRRDGAGGKGSSGKSVWIYRDVHVGNGVHDLYMKERVVSAERCRPGQAVEVQEKREARSEGHRPESNNASMSPELKSKLSREIMRVMLWTNLPAS</sequence>
<feature type="compositionally biased region" description="Basic and acidic residues" evidence="1">
    <location>
        <begin position="47"/>
        <end position="56"/>
    </location>
</feature>
<keyword evidence="2" id="KW-0472">Membrane</keyword>
<feature type="region of interest" description="Disordered" evidence="1">
    <location>
        <begin position="621"/>
        <end position="653"/>
    </location>
</feature>
<feature type="compositionally biased region" description="Basic and acidic residues" evidence="1">
    <location>
        <begin position="628"/>
        <end position="642"/>
    </location>
</feature>
<dbReference type="Proteomes" id="UP000272025">
    <property type="component" value="Unassembled WGS sequence"/>
</dbReference>
<proteinExistence type="predicted"/>
<gene>
    <name evidence="3" type="ORF">SODALDRAFT_347843</name>
</gene>
<reference evidence="3 4" key="1">
    <citation type="journal article" date="2018" name="Mol. Ecol.">
        <title>The obligate alkalophilic soda-lake fungus Sodiomyces alkalinus has shifted to a protein diet.</title>
        <authorList>
            <person name="Grum-Grzhimaylo A.A."/>
            <person name="Falkoski D.L."/>
            <person name="van den Heuvel J."/>
            <person name="Valero-Jimenez C.A."/>
            <person name="Min B."/>
            <person name="Choi I.G."/>
            <person name="Lipzen A."/>
            <person name="Daum C.G."/>
            <person name="Aanen D.K."/>
            <person name="Tsang A."/>
            <person name="Henrissat B."/>
            <person name="Bilanenko E.N."/>
            <person name="de Vries R.P."/>
            <person name="van Kan J.A.L."/>
            <person name="Grigoriev I.V."/>
            <person name="Debets A.J.M."/>
        </authorList>
    </citation>
    <scope>NUCLEOTIDE SEQUENCE [LARGE SCALE GENOMIC DNA]</scope>
    <source>
        <strain evidence="3 4">F11</strain>
    </source>
</reference>